<accession>A0A0B0ELP3</accession>
<proteinExistence type="inferred from homology"/>
<feature type="transmembrane region" description="Helical" evidence="7">
    <location>
        <begin position="93"/>
        <end position="112"/>
    </location>
</feature>
<sequence length="287" mass="31802">MIRTLFEIPIPYTGITIPVFAYGFMLMVGFLVVMYVARNKAKSEGLKPEDISNLGLYTIFSGILGGRIFYVVQNFDSYKHNILDAFKIYEGGLVFYGGLMASIAAIVVFTNIRKLPALKTIDIIAFAFPLGVVCGRIGCFLNGCCWGDVCSPDLLWAVSFPKSVDTNLVIDGSPAFLHHLGKGLVSVSDSHSLPVHPTQIYSMLGNVSIFFIIRAFFKHRRRDGEVTLMFCGLYSIMRFVVEIFRDDNPLLFDGMTISQNVSILVLIAVVALFVIGRIKLKGQTKLS</sequence>
<keyword evidence="5 7" id="KW-1133">Transmembrane helix</keyword>
<feature type="transmembrane region" description="Helical" evidence="7">
    <location>
        <begin position="200"/>
        <end position="217"/>
    </location>
</feature>
<comment type="subcellular location">
    <subcellularLocation>
        <location evidence="7">Cell membrane</location>
        <topology evidence="7">Multi-pass membrane protein</topology>
    </subcellularLocation>
</comment>
<dbReference type="PATRIC" id="fig|237368.3.peg.2886"/>
<dbReference type="PANTHER" id="PTHR30589:SF0">
    <property type="entry name" value="PHOSPHATIDYLGLYCEROL--PROLIPOPROTEIN DIACYLGLYCERYL TRANSFERASE"/>
    <property type="match status" value="1"/>
</dbReference>
<keyword evidence="6 7" id="KW-0472">Membrane</keyword>
<comment type="caution">
    <text evidence="8">The sequence shown here is derived from an EMBL/GenBank/DDBJ whole genome shotgun (WGS) entry which is preliminary data.</text>
</comment>
<dbReference type="GO" id="GO:0042158">
    <property type="term" value="P:lipoprotein biosynthetic process"/>
    <property type="evidence" value="ECO:0007669"/>
    <property type="project" value="UniProtKB-UniRule"/>
</dbReference>
<reference evidence="8 9" key="1">
    <citation type="submission" date="2014-10" db="EMBL/GenBank/DDBJ databases">
        <title>Draft genome of anammox bacterium scalindua brodae, obtained using differential coverage binning of sequence data from two enrichment reactors.</title>
        <authorList>
            <person name="Speth D.R."/>
            <person name="Russ L."/>
            <person name="Kartal B."/>
            <person name="Op den Camp H.J."/>
            <person name="Dutilh B.E."/>
            <person name="Jetten M.S."/>
        </authorList>
    </citation>
    <scope>NUCLEOTIDE SEQUENCE [LARGE SCALE GENOMIC DNA]</scope>
    <source>
        <strain evidence="8">RU1</strain>
    </source>
</reference>
<evidence type="ECO:0000256" key="5">
    <source>
        <dbReference type="ARBA" id="ARBA00022989"/>
    </source>
</evidence>
<dbReference type="eggNOG" id="COG0682">
    <property type="taxonomic scope" value="Bacteria"/>
</dbReference>
<keyword evidence="8" id="KW-0449">Lipoprotein</keyword>
<dbReference type="GO" id="GO:0005886">
    <property type="term" value="C:plasma membrane"/>
    <property type="evidence" value="ECO:0007669"/>
    <property type="project" value="UniProtKB-SubCell"/>
</dbReference>
<protein>
    <recommendedName>
        <fullName evidence="7">Phosphatidylglycerol--prolipoprotein diacylglyceryl transferase</fullName>
        <ecNumber evidence="7">2.5.1.145</ecNumber>
    </recommendedName>
</protein>
<dbReference type="HAMAP" id="MF_01147">
    <property type="entry name" value="Lgt"/>
    <property type="match status" value="1"/>
</dbReference>
<dbReference type="EC" id="2.5.1.145" evidence="7"/>
<dbReference type="Pfam" id="PF01790">
    <property type="entry name" value="LGT"/>
    <property type="match status" value="1"/>
</dbReference>
<evidence type="ECO:0000256" key="1">
    <source>
        <dbReference type="ARBA" id="ARBA00007150"/>
    </source>
</evidence>
<dbReference type="GO" id="GO:0008961">
    <property type="term" value="F:phosphatidylglycerol-prolipoprotein diacylglyceryl transferase activity"/>
    <property type="evidence" value="ECO:0007669"/>
    <property type="project" value="UniProtKB-UniRule"/>
</dbReference>
<evidence type="ECO:0000256" key="6">
    <source>
        <dbReference type="ARBA" id="ARBA00023136"/>
    </source>
</evidence>
<comment type="function">
    <text evidence="7">Catalyzes the transfer of the diacylglyceryl group from phosphatidylglycerol to the sulfhydryl group of the N-terminal cysteine of a prolipoprotein, the first step in the formation of mature lipoproteins.</text>
</comment>
<dbReference type="PANTHER" id="PTHR30589">
    <property type="entry name" value="PROLIPOPROTEIN DIACYLGLYCERYL TRANSFERASE"/>
    <property type="match status" value="1"/>
</dbReference>
<gene>
    <name evidence="7" type="primary">lgt</name>
    <name evidence="8" type="ORF">SCABRO_02670</name>
</gene>
<feature type="transmembrane region" description="Helical" evidence="7">
    <location>
        <begin position="124"/>
        <end position="149"/>
    </location>
</feature>
<feature type="transmembrane region" description="Helical" evidence="7">
    <location>
        <begin position="261"/>
        <end position="280"/>
    </location>
</feature>
<evidence type="ECO:0000313" key="8">
    <source>
        <dbReference type="EMBL" id="KHE91615.1"/>
    </source>
</evidence>
<organism evidence="8 9">
    <name type="scientific">Candidatus Scalindua brodae</name>
    <dbReference type="NCBI Taxonomy" id="237368"/>
    <lineage>
        <taxon>Bacteria</taxon>
        <taxon>Pseudomonadati</taxon>
        <taxon>Planctomycetota</taxon>
        <taxon>Candidatus Brocadiia</taxon>
        <taxon>Candidatus Brocadiales</taxon>
        <taxon>Candidatus Scalinduaceae</taxon>
        <taxon>Candidatus Scalindua</taxon>
    </lineage>
</organism>
<feature type="transmembrane region" description="Helical" evidence="7">
    <location>
        <begin position="12"/>
        <end position="33"/>
    </location>
</feature>
<feature type="transmembrane region" description="Helical" evidence="7">
    <location>
        <begin position="54"/>
        <end position="73"/>
    </location>
</feature>
<feature type="binding site" evidence="7">
    <location>
        <position position="136"/>
    </location>
    <ligand>
        <name>a 1,2-diacyl-sn-glycero-3-phospho-(1'-sn-glycerol)</name>
        <dbReference type="ChEBI" id="CHEBI:64716"/>
    </ligand>
</feature>
<comment type="catalytic activity">
    <reaction evidence="7">
        <text>L-cysteinyl-[prolipoprotein] + a 1,2-diacyl-sn-glycero-3-phospho-(1'-sn-glycerol) = an S-1,2-diacyl-sn-glyceryl-L-cysteinyl-[prolipoprotein] + sn-glycerol 1-phosphate + H(+)</text>
        <dbReference type="Rhea" id="RHEA:56712"/>
        <dbReference type="Rhea" id="RHEA-COMP:14679"/>
        <dbReference type="Rhea" id="RHEA-COMP:14680"/>
        <dbReference type="ChEBI" id="CHEBI:15378"/>
        <dbReference type="ChEBI" id="CHEBI:29950"/>
        <dbReference type="ChEBI" id="CHEBI:57685"/>
        <dbReference type="ChEBI" id="CHEBI:64716"/>
        <dbReference type="ChEBI" id="CHEBI:140658"/>
        <dbReference type="EC" id="2.5.1.145"/>
    </reaction>
</comment>
<name>A0A0B0ELP3_9BACT</name>
<evidence type="ECO:0000256" key="7">
    <source>
        <dbReference type="HAMAP-Rule" id="MF_01147"/>
    </source>
</evidence>
<evidence type="ECO:0000256" key="3">
    <source>
        <dbReference type="ARBA" id="ARBA00022679"/>
    </source>
</evidence>
<feature type="transmembrane region" description="Helical" evidence="7">
    <location>
        <begin position="224"/>
        <end position="241"/>
    </location>
</feature>
<dbReference type="InterPro" id="IPR001640">
    <property type="entry name" value="Lgt"/>
</dbReference>
<comment type="pathway">
    <text evidence="7">Protein modification; lipoprotein biosynthesis (diacylglyceryl transfer).</text>
</comment>
<evidence type="ECO:0000313" key="9">
    <source>
        <dbReference type="Proteomes" id="UP000030652"/>
    </source>
</evidence>
<keyword evidence="3 7" id="KW-0808">Transferase</keyword>
<keyword evidence="2 7" id="KW-1003">Cell membrane</keyword>
<dbReference type="EMBL" id="JRYO01000189">
    <property type="protein sequence ID" value="KHE91615.1"/>
    <property type="molecule type" value="Genomic_DNA"/>
</dbReference>
<evidence type="ECO:0000256" key="4">
    <source>
        <dbReference type="ARBA" id="ARBA00022692"/>
    </source>
</evidence>
<dbReference type="AlphaFoldDB" id="A0A0B0ELP3"/>
<dbReference type="UniPathway" id="UPA00664"/>
<keyword evidence="4 7" id="KW-0812">Transmembrane</keyword>
<dbReference type="NCBIfam" id="TIGR00544">
    <property type="entry name" value="lgt"/>
    <property type="match status" value="1"/>
</dbReference>
<comment type="similarity">
    <text evidence="1 7">Belongs to the Lgt family.</text>
</comment>
<evidence type="ECO:0000256" key="2">
    <source>
        <dbReference type="ARBA" id="ARBA00022475"/>
    </source>
</evidence>
<dbReference type="Proteomes" id="UP000030652">
    <property type="component" value="Unassembled WGS sequence"/>
</dbReference>